<accession>A0A6M3LVE6</accession>
<dbReference type="AlphaFoldDB" id="A0A6M3LVE6"/>
<dbReference type="EMBL" id="MT143498">
    <property type="protein sequence ID" value="QJA97492.1"/>
    <property type="molecule type" value="Genomic_DNA"/>
</dbReference>
<proteinExistence type="predicted"/>
<gene>
    <name evidence="1" type="ORF">MM415B06181_0010</name>
</gene>
<organism evidence="1">
    <name type="scientific">viral metagenome</name>
    <dbReference type="NCBI Taxonomy" id="1070528"/>
    <lineage>
        <taxon>unclassified sequences</taxon>
        <taxon>metagenomes</taxon>
        <taxon>organismal metagenomes</taxon>
    </lineage>
</organism>
<protein>
    <submittedName>
        <fullName evidence="1">Uncharacterized protein</fullName>
    </submittedName>
</protein>
<evidence type="ECO:0000313" key="1">
    <source>
        <dbReference type="EMBL" id="QJA97492.1"/>
    </source>
</evidence>
<sequence length="116" mass="12764">MSGVKGRSGRHKVLSTQIDEAMAIIDQELPAIVLQLVEKAKEGDRDALIYLIDRRMGKPKQATDLKLEGGEELTAGLVSQLFTILAAKRKELEQGTVMQIENTGLCNLNEDNNVTE</sequence>
<name>A0A6M3LVE6_9ZZZZ</name>
<reference evidence="1" key="1">
    <citation type="submission" date="2020-03" db="EMBL/GenBank/DDBJ databases">
        <title>The deep terrestrial virosphere.</title>
        <authorList>
            <person name="Holmfeldt K."/>
            <person name="Nilsson E."/>
            <person name="Simone D."/>
            <person name="Lopez-Fernandez M."/>
            <person name="Wu X."/>
            <person name="de Brujin I."/>
            <person name="Lundin D."/>
            <person name="Andersson A."/>
            <person name="Bertilsson S."/>
            <person name="Dopson M."/>
        </authorList>
    </citation>
    <scope>NUCLEOTIDE SEQUENCE</scope>
    <source>
        <strain evidence="1">MM415B06181</strain>
    </source>
</reference>